<keyword evidence="6" id="KW-0325">Glycoprotein</keyword>
<dbReference type="InterPro" id="IPR050549">
    <property type="entry name" value="MFS_Trehalose_Transporter"/>
</dbReference>
<sequence length="500" mass="54881">MATTKTRKNIPPFKNWPKVAPQIICATSASWAMLCTGLVRGWSSSAIPQLTSPNNETLYLEQNEAAWLTSLPPLCAIFGSLLIAFPMELYGRRMTLATLSIPYVVGFYLMGLSYYLHSATVLFVGRVITGLITGASSPTSQIYVSECSSPRVRGALGSFTSTFISFGILIAYIVGALVEWQIMCFVIGSLPVVLGLAMLLMPETPSWLVSHNREPQAKDALQQLRGKYTNIESEFQRIKTNVNSQLPNASYAKILTSVHLMKPLLISLALMFFQQFSGINAIVFYSASVFQEAGSTLDRFSASIIIGVVQMIFTMMSVFMVDRLGRRILLIISGVCMAVSLSGLSAFIYLKSSWEELSIVDERTLAESSVFEELGWLPLLCLMSFIIAYSIGFGAVPQLVMGEIFPLEYLVRTFPEMAATMGLASVYGLYAACCMMAVLFVAFFLPETKGKTLEEISQFFGQATAKEITSCPGILIKPEGDPHILLKKPMPKRSGPIESV</sequence>
<comment type="similarity">
    <text evidence="7">Belongs to the major facilitator superfamily. Sugar transporter (TC 2.A.1.1) family. Trehalose transporter subfamily.</text>
</comment>
<feature type="transmembrane region" description="Helical" evidence="8">
    <location>
        <begin position="421"/>
        <end position="445"/>
    </location>
</feature>
<dbReference type="PRINTS" id="PR00171">
    <property type="entry name" value="SUGRTRNSPORT"/>
</dbReference>
<dbReference type="Proteomes" id="UP000820818">
    <property type="component" value="Linkage Group LG4"/>
</dbReference>
<name>A0AAD5LDL2_9CRUS</name>
<feature type="transmembrane region" description="Helical" evidence="8">
    <location>
        <begin position="156"/>
        <end position="174"/>
    </location>
</feature>
<evidence type="ECO:0000256" key="8">
    <source>
        <dbReference type="SAM" id="Phobius"/>
    </source>
</evidence>
<dbReference type="GO" id="GO:0022857">
    <property type="term" value="F:transmembrane transporter activity"/>
    <property type="evidence" value="ECO:0007669"/>
    <property type="project" value="InterPro"/>
</dbReference>
<evidence type="ECO:0000256" key="1">
    <source>
        <dbReference type="ARBA" id="ARBA00004651"/>
    </source>
</evidence>
<evidence type="ECO:0000256" key="7">
    <source>
        <dbReference type="ARBA" id="ARBA00024348"/>
    </source>
</evidence>
<dbReference type="PROSITE" id="PS00217">
    <property type="entry name" value="SUGAR_TRANSPORT_2"/>
    <property type="match status" value="1"/>
</dbReference>
<dbReference type="PROSITE" id="PS00216">
    <property type="entry name" value="SUGAR_TRANSPORT_1"/>
    <property type="match status" value="2"/>
</dbReference>
<keyword evidence="5 8" id="KW-0472">Membrane</keyword>
<keyword evidence="11" id="KW-1185">Reference proteome</keyword>
<evidence type="ECO:0000313" key="10">
    <source>
        <dbReference type="EMBL" id="KAI9559970.1"/>
    </source>
</evidence>
<feature type="transmembrane region" description="Helical" evidence="8">
    <location>
        <begin position="300"/>
        <end position="321"/>
    </location>
</feature>
<dbReference type="FunFam" id="1.20.1250.20:FF:000055">
    <property type="entry name" value="Facilitated trehalose transporter Tret1-2 homolog"/>
    <property type="match status" value="1"/>
</dbReference>
<dbReference type="SUPFAM" id="SSF103473">
    <property type="entry name" value="MFS general substrate transporter"/>
    <property type="match status" value="1"/>
</dbReference>
<keyword evidence="4 8" id="KW-1133">Transmembrane helix</keyword>
<accession>A0AAD5LDL2</accession>
<evidence type="ECO:0000256" key="3">
    <source>
        <dbReference type="ARBA" id="ARBA00022692"/>
    </source>
</evidence>
<dbReference type="Pfam" id="PF00083">
    <property type="entry name" value="Sugar_tr"/>
    <property type="match status" value="2"/>
</dbReference>
<dbReference type="PANTHER" id="PTHR48021">
    <property type="match status" value="1"/>
</dbReference>
<protein>
    <recommendedName>
        <fullName evidence="9">Major facilitator superfamily (MFS) profile domain-containing protein</fullName>
    </recommendedName>
</protein>
<feature type="transmembrane region" description="Helical" evidence="8">
    <location>
        <begin position="65"/>
        <end position="84"/>
    </location>
</feature>
<keyword evidence="2" id="KW-1003">Cell membrane</keyword>
<comment type="subcellular location">
    <subcellularLocation>
        <location evidence="1">Cell membrane</location>
        <topology evidence="1">Multi-pass membrane protein</topology>
    </subcellularLocation>
</comment>
<dbReference type="EMBL" id="WJBH02000004">
    <property type="protein sequence ID" value="KAI9559970.1"/>
    <property type="molecule type" value="Genomic_DNA"/>
</dbReference>
<feature type="domain" description="Major facilitator superfamily (MFS) profile" evidence="9">
    <location>
        <begin position="21"/>
        <end position="481"/>
    </location>
</feature>
<proteinExistence type="inferred from homology"/>
<evidence type="ECO:0000256" key="5">
    <source>
        <dbReference type="ARBA" id="ARBA00023136"/>
    </source>
</evidence>
<evidence type="ECO:0000256" key="4">
    <source>
        <dbReference type="ARBA" id="ARBA00022989"/>
    </source>
</evidence>
<feature type="transmembrane region" description="Helical" evidence="8">
    <location>
        <begin position="96"/>
        <end position="117"/>
    </location>
</feature>
<dbReference type="InterPro" id="IPR020846">
    <property type="entry name" value="MFS_dom"/>
</dbReference>
<dbReference type="InterPro" id="IPR003663">
    <property type="entry name" value="Sugar/inositol_transpt"/>
</dbReference>
<feature type="transmembrane region" description="Helical" evidence="8">
    <location>
        <begin position="123"/>
        <end position="144"/>
    </location>
</feature>
<evidence type="ECO:0000259" key="9">
    <source>
        <dbReference type="PROSITE" id="PS50850"/>
    </source>
</evidence>
<dbReference type="InterPro" id="IPR005829">
    <property type="entry name" value="Sugar_transporter_CS"/>
</dbReference>
<gene>
    <name evidence="10" type="ORF">GHT06_013978</name>
</gene>
<evidence type="ECO:0000256" key="2">
    <source>
        <dbReference type="ARBA" id="ARBA00022475"/>
    </source>
</evidence>
<dbReference type="Gene3D" id="1.20.1250.20">
    <property type="entry name" value="MFS general substrate transporter like domains"/>
    <property type="match status" value="1"/>
</dbReference>
<dbReference type="InterPro" id="IPR005828">
    <property type="entry name" value="MFS_sugar_transport-like"/>
</dbReference>
<dbReference type="GO" id="GO:0005886">
    <property type="term" value="C:plasma membrane"/>
    <property type="evidence" value="ECO:0007669"/>
    <property type="project" value="UniProtKB-SubCell"/>
</dbReference>
<evidence type="ECO:0000256" key="6">
    <source>
        <dbReference type="ARBA" id="ARBA00023180"/>
    </source>
</evidence>
<dbReference type="InterPro" id="IPR036259">
    <property type="entry name" value="MFS_trans_sf"/>
</dbReference>
<reference evidence="10 11" key="1">
    <citation type="submission" date="2022-05" db="EMBL/GenBank/DDBJ databases">
        <title>A multi-omics perspective on studying reproductive biology in Daphnia sinensis.</title>
        <authorList>
            <person name="Jia J."/>
        </authorList>
    </citation>
    <scope>NUCLEOTIDE SEQUENCE [LARGE SCALE GENOMIC DNA]</scope>
    <source>
        <strain evidence="10 11">WSL</strain>
    </source>
</reference>
<dbReference type="PROSITE" id="PS50850">
    <property type="entry name" value="MFS"/>
    <property type="match status" value="1"/>
</dbReference>
<organism evidence="10 11">
    <name type="scientific">Daphnia sinensis</name>
    <dbReference type="NCBI Taxonomy" id="1820382"/>
    <lineage>
        <taxon>Eukaryota</taxon>
        <taxon>Metazoa</taxon>
        <taxon>Ecdysozoa</taxon>
        <taxon>Arthropoda</taxon>
        <taxon>Crustacea</taxon>
        <taxon>Branchiopoda</taxon>
        <taxon>Diplostraca</taxon>
        <taxon>Cladocera</taxon>
        <taxon>Anomopoda</taxon>
        <taxon>Daphniidae</taxon>
        <taxon>Daphnia</taxon>
        <taxon>Daphnia similis group</taxon>
    </lineage>
</organism>
<feature type="transmembrane region" description="Helical" evidence="8">
    <location>
        <begin position="328"/>
        <end position="350"/>
    </location>
</feature>
<feature type="transmembrane region" description="Helical" evidence="8">
    <location>
        <begin position="264"/>
        <end position="288"/>
    </location>
</feature>
<keyword evidence="3 8" id="KW-0812">Transmembrane</keyword>
<dbReference type="AlphaFoldDB" id="A0AAD5LDL2"/>
<comment type="caution">
    <text evidence="10">The sequence shown here is derived from an EMBL/GenBank/DDBJ whole genome shotgun (WGS) entry which is preliminary data.</text>
</comment>
<feature type="transmembrane region" description="Helical" evidence="8">
    <location>
        <begin position="376"/>
        <end position="400"/>
    </location>
</feature>
<evidence type="ECO:0000313" key="11">
    <source>
        <dbReference type="Proteomes" id="UP000820818"/>
    </source>
</evidence>
<dbReference type="PANTHER" id="PTHR48021:SF1">
    <property type="entry name" value="GH07001P-RELATED"/>
    <property type="match status" value="1"/>
</dbReference>